<dbReference type="OrthoDB" id="1950201at2"/>
<accession>A0A1T5MJB0</accession>
<feature type="transmembrane region" description="Helical" evidence="1">
    <location>
        <begin position="76"/>
        <end position="94"/>
    </location>
</feature>
<dbReference type="STRING" id="36842.SAMN02194393_04861"/>
<dbReference type="InterPro" id="IPR018710">
    <property type="entry name" value="DUF2232"/>
</dbReference>
<evidence type="ECO:0000313" key="2">
    <source>
        <dbReference type="EMBL" id="SKC88320.1"/>
    </source>
</evidence>
<evidence type="ECO:0000313" key="3">
    <source>
        <dbReference type="Proteomes" id="UP000190285"/>
    </source>
</evidence>
<dbReference type="EMBL" id="FUZT01000017">
    <property type="protein sequence ID" value="SKC88320.1"/>
    <property type="molecule type" value="Genomic_DNA"/>
</dbReference>
<feature type="transmembrane region" description="Helical" evidence="1">
    <location>
        <begin position="52"/>
        <end position="70"/>
    </location>
</feature>
<dbReference type="Pfam" id="PF09991">
    <property type="entry name" value="DUF2232"/>
    <property type="match status" value="1"/>
</dbReference>
<reference evidence="3" key="1">
    <citation type="submission" date="2017-02" db="EMBL/GenBank/DDBJ databases">
        <authorList>
            <person name="Varghese N."/>
            <person name="Submissions S."/>
        </authorList>
    </citation>
    <scope>NUCLEOTIDE SEQUENCE [LARGE SCALE GENOMIC DNA]</scope>
    <source>
        <strain evidence="3">M1</strain>
    </source>
</reference>
<feature type="transmembrane region" description="Helical" evidence="1">
    <location>
        <begin position="12"/>
        <end position="40"/>
    </location>
</feature>
<name>A0A1T5MJB0_9FIRM</name>
<protein>
    <submittedName>
        <fullName evidence="2">Uncharacterized conserved protein YybS, DUF2232 family</fullName>
    </submittedName>
</protein>
<feature type="transmembrane region" description="Helical" evidence="1">
    <location>
        <begin position="279"/>
        <end position="304"/>
    </location>
</feature>
<dbReference type="PANTHER" id="PTHR41324">
    <property type="entry name" value="MEMBRANE PROTEIN-RELATED"/>
    <property type="match status" value="1"/>
</dbReference>
<keyword evidence="3" id="KW-1185">Reference proteome</keyword>
<keyword evidence="1" id="KW-1133">Transmembrane helix</keyword>
<proteinExistence type="predicted"/>
<gene>
    <name evidence="2" type="ORF">SAMN02194393_04861</name>
</gene>
<sequence>MDGKKKTSSMVGSALITAIAVIFTLAGTYIPFLGILLIFLPAPFIIIGVKNGMRYSVISLIVASIMIGIFTGPLKAVLFIVTAGLSSIVIVYMVEKKYSFNLIFLFGSIASVISIIISLALMPKFIGIGFVELMEKTIDQTRQIYNNFFEMAGTDFEQKEEILSMLDVYLIIIPFLIIVSSAFTTYVNYVASGAVLRRMGLTIEKPRKFSYFKLPTNFVMGAFVIVILTYITNKFDIINSDALNFNIGLLFEVVFIMLGLAVVSFFIEKKGIKDTFRRIILVFILLTRFFNVLLFLVGVIDAIFNIRKLES</sequence>
<feature type="transmembrane region" description="Helical" evidence="1">
    <location>
        <begin position="211"/>
        <end position="231"/>
    </location>
</feature>
<organism evidence="2 3">
    <name type="scientific">Maledivibacter halophilus</name>
    <dbReference type="NCBI Taxonomy" id="36842"/>
    <lineage>
        <taxon>Bacteria</taxon>
        <taxon>Bacillati</taxon>
        <taxon>Bacillota</taxon>
        <taxon>Clostridia</taxon>
        <taxon>Peptostreptococcales</taxon>
        <taxon>Caminicellaceae</taxon>
        <taxon>Maledivibacter</taxon>
    </lineage>
</organism>
<feature type="transmembrane region" description="Helical" evidence="1">
    <location>
        <begin position="101"/>
        <end position="122"/>
    </location>
</feature>
<dbReference type="Proteomes" id="UP000190285">
    <property type="component" value="Unassembled WGS sequence"/>
</dbReference>
<evidence type="ECO:0000256" key="1">
    <source>
        <dbReference type="SAM" id="Phobius"/>
    </source>
</evidence>
<feature type="transmembrane region" description="Helical" evidence="1">
    <location>
        <begin position="243"/>
        <end position="267"/>
    </location>
</feature>
<dbReference type="RefSeq" id="WP_079495410.1">
    <property type="nucleotide sequence ID" value="NZ_FUZT01000017.1"/>
</dbReference>
<keyword evidence="1" id="KW-0812">Transmembrane</keyword>
<dbReference type="AlphaFoldDB" id="A0A1T5MJB0"/>
<feature type="transmembrane region" description="Helical" evidence="1">
    <location>
        <begin position="168"/>
        <end position="191"/>
    </location>
</feature>
<keyword evidence="1" id="KW-0472">Membrane</keyword>
<dbReference type="PANTHER" id="PTHR41324:SF1">
    <property type="entry name" value="DUF2232 DOMAIN-CONTAINING PROTEIN"/>
    <property type="match status" value="1"/>
</dbReference>